<comment type="caution">
    <text evidence="6">The sequence shown here is derived from an EMBL/GenBank/DDBJ whole genome shotgun (WGS) entry which is preliminary data.</text>
</comment>
<feature type="region of interest" description="Disordered" evidence="4">
    <location>
        <begin position="378"/>
        <end position="411"/>
    </location>
</feature>
<feature type="compositionally biased region" description="Basic and acidic residues" evidence="4">
    <location>
        <begin position="116"/>
        <end position="125"/>
    </location>
</feature>
<evidence type="ECO:0000256" key="1">
    <source>
        <dbReference type="ARBA" id="ARBA00003944"/>
    </source>
</evidence>
<feature type="compositionally biased region" description="Basic and acidic residues" evidence="4">
    <location>
        <begin position="34"/>
        <end position="44"/>
    </location>
</feature>
<evidence type="ECO:0000313" key="7">
    <source>
        <dbReference type="Proteomes" id="UP000321750"/>
    </source>
</evidence>
<evidence type="ECO:0000259" key="5">
    <source>
        <dbReference type="Pfam" id="PF02120"/>
    </source>
</evidence>
<dbReference type="CDD" id="cd17470">
    <property type="entry name" value="T3SS_Flik_C"/>
    <property type="match status" value="1"/>
</dbReference>
<protein>
    <submittedName>
        <fullName evidence="6">Flagellar hook-length control protein</fullName>
    </submittedName>
</protein>
<dbReference type="EMBL" id="BJZV01000002">
    <property type="protein sequence ID" value="GEP08681.1"/>
    <property type="molecule type" value="Genomic_DNA"/>
</dbReference>
<dbReference type="GO" id="GO:0009424">
    <property type="term" value="C:bacterial-type flagellum hook"/>
    <property type="evidence" value="ECO:0007669"/>
    <property type="project" value="InterPro"/>
</dbReference>
<gene>
    <name evidence="6" type="ORF">MGN01_05260</name>
</gene>
<feature type="region of interest" description="Disordered" evidence="4">
    <location>
        <begin position="15"/>
        <end position="217"/>
    </location>
</feature>
<comment type="function">
    <text evidence="1">Controls the length of the flagellar hook.</text>
</comment>
<feature type="compositionally biased region" description="Low complexity" evidence="4">
    <location>
        <begin position="100"/>
        <end position="112"/>
    </location>
</feature>
<evidence type="ECO:0000256" key="4">
    <source>
        <dbReference type="SAM" id="MobiDB-lite"/>
    </source>
</evidence>
<organism evidence="6 7">
    <name type="scientific">Methylobacterium gnaphalii</name>
    <dbReference type="NCBI Taxonomy" id="1010610"/>
    <lineage>
        <taxon>Bacteria</taxon>
        <taxon>Pseudomonadati</taxon>
        <taxon>Pseudomonadota</taxon>
        <taxon>Alphaproteobacteria</taxon>
        <taxon>Hyphomicrobiales</taxon>
        <taxon>Methylobacteriaceae</taxon>
        <taxon>Methylobacterium</taxon>
    </lineage>
</organism>
<dbReference type="InterPro" id="IPR021136">
    <property type="entry name" value="Flagellar_hook_control-like_C"/>
</dbReference>
<dbReference type="OrthoDB" id="7203912at2"/>
<reference evidence="6 7" key="1">
    <citation type="submission" date="2019-07" db="EMBL/GenBank/DDBJ databases">
        <title>Whole genome shotgun sequence of Methylobacterium gnaphalii NBRC 107716.</title>
        <authorList>
            <person name="Hosoyama A."/>
            <person name="Uohara A."/>
            <person name="Ohji S."/>
            <person name="Ichikawa N."/>
        </authorList>
    </citation>
    <scope>NUCLEOTIDE SEQUENCE [LARGE SCALE GENOMIC DNA]</scope>
    <source>
        <strain evidence="6 7">NBRC 107716</strain>
    </source>
</reference>
<dbReference type="AlphaFoldDB" id="A0A512JFF5"/>
<evidence type="ECO:0000256" key="2">
    <source>
        <dbReference type="ARBA" id="ARBA00009149"/>
    </source>
</evidence>
<sequence>MSLTLKDVVENQMRLRASGLRRDAADPRSAGQSGRERFAVDASERPATQTRHPSDHADATKTRGSRADPPGRQDDPARAKSGTEAKPEAKQADRPDAPRKPTGPGQPGKTQGAADAQRETAETSKGELTAEGLGTSDAAGGEPAPASAPEASALPDTSSIIALFVSPPAAAPPPPPATTLGGGDAMTEDASEIETDQGATKGAATSDLKPGAASNAAGTAKPEFQAMLGDAAAAAQPDAAQQVAAPAADAVAAAGAPAASSAPTEAKAAAAAHQQAAATPAAAPVPLGAVPMTIGLRALGESNRFEIRLDPKELGRIDVSIDIDKQSGTVGARLVVDRPETLALLQRDASSLQQALSQTGLDASAGIALSLRGDGTGQGNGNAFGANGQQHGASQSDRTGQQAGTDQTPIDLVPLRSLAGLGRVDIRI</sequence>
<keyword evidence="3" id="KW-1005">Bacterial flagellum biogenesis</keyword>
<comment type="similarity">
    <text evidence="2">Belongs to the FliK family.</text>
</comment>
<keyword evidence="6" id="KW-0282">Flagellum</keyword>
<keyword evidence="6" id="KW-0969">Cilium</keyword>
<accession>A0A512JFF5</accession>
<dbReference type="InterPro" id="IPR038610">
    <property type="entry name" value="FliK-like_C_sf"/>
</dbReference>
<keyword evidence="7" id="KW-1185">Reference proteome</keyword>
<dbReference type="Gene3D" id="3.30.750.140">
    <property type="match status" value="1"/>
</dbReference>
<feature type="compositionally biased region" description="Low complexity" evidence="4">
    <location>
        <begin position="138"/>
        <end position="153"/>
    </location>
</feature>
<feature type="compositionally biased region" description="Polar residues" evidence="4">
    <location>
        <begin position="394"/>
        <end position="408"/>
    </location>
</feature>
<dbReference type="Proteomes" id="UP000321750">
    <property type="component" value="Unassembled WGS sequence"/>
</dbReference>
<dbReference type="PRINTS" id="PR01007">
    <property type="entry name" value="FLGHOOKFLIK"/>
</dbReference>
<feature type="domain" description="Flagellar hook-length control protein-like C-terminal" evidence="5">
    <location>
        <begin position="301"/>
        <end position="364"/>
    </location>
</feature>
<evidence type="ECO:0000256" key="3">
    <source>
        <dbReference type="ARBA" id="ARBA00022795"/>
    </source>
</evidence>
<feature type="compositionally biased region" description="Basic and acidic residues" evidence="4">
    <location>
        <begin position="52"/>
        <end position="99"/>
    </location>
</feature>
<evidence type="ECO:0000313" key="6">
    <source>
        <dbReference type="EMBL" id="GEP08681.1"/>
    </source>
</evidence>
<dbReference type="GO" id="GO:0044780">
    <property type="term" value="P:bacterial-type flagellum assembly"/>
    <property type="evidence" value="ECO:0007669"/>
    <property type="project" value="InterPro"/>
</dbReference>
<dbReference type="RefSeq" id="WP_147045022.1">
    <property type="nucleotide sequence ID" value="NZ_BJZV01000002.1"/>
</dbReference>
<dbReference type="Pfam" id="PF02120">
    <property type="entry name" value="Flg_hook"/>
    <property type="match status" value="1"/>
</dbReference>
<feature type="compositionally biased region" description="Low complexity" evidence="4">
    <location>
        <begin position="383"/>
        <end position="393"/>
    </location>
</feature>
<proteinExistence type="inferred from homology"/>
<feature type="compositionally biased region" description="Acidic residues" evidence="4">
    <location>
        <begin position="186"/>
        <end position="195"/>
    </location>
</feature>
<keyword evidence="6" id="KW-0966">Cell projection</keyword>
<name>A0A512JFF5_9HYPH</name>
<dbReference type="InterPro" id="IPR001635">
    <property type="entry name" value="Flag_hook_Flik"/>
</dbReference>